<evidence type="ECO:0000256" key="1">
    <source>
        <dbReference type="ARBA" id="ARBA00001974"/>
    </source>
</evidence>
<keyword evidence="3" id="KW-0274">FAD</keyword>
<protein>
    <submittedName>
        <fullName evidence="7">FAD dependent oxidoreductase</fullName>
    </submittedName>
</protein>
<accession>A0A2T5TYC2</accession>
<dbReference type="InterPro" id="IPR036188">
    <property type="entry name" value="FAD/NAD-bd_sf"/>
</dbReference>
<evidence type="ECO:0000256" key="4">
    <source>
        <dbReference type="ARBA" id="ARBA00023002"/>
    </source>
</evidence>
<proteinExistence type="inferred from homology"/>
<evidence type="ECO:0000256" key="3">
    <source>
        <dbReference type="ARBA" id="ARBA00022827"/>
    </source>
</evidence>
<evidence type="ECO:0000256" key="2">
    <source>
        <dbReference type="ARBA" id="ARBA00022630"/>
    </source>
</evidence>
<sequence length="219" mass="23482">MTALLADAEADGALLARRTKVTRLTQYNDSHWGVHIEGAGEPIVFAEHIVIASGHGAQPLAKATQGMPASSIPPQHFARGHYFAYHGRHPFTRLIYPVPVPGGLGTHLTLDLAGHARFGPDVEWIDGVDYRFGPDREQAFATAARRIWPGLDPSRLRPDYCGIRPKLSAAGESTADFSICGKSEHGLKGVVALYGMESPGLTASLAIADRVAHEFGIAN</sequence>
<evidence type="ECO:0000256" key="5">
    <source>
        <dbReference type="ARBA" id="ARBA00037941"/>
    </source>
</evidence>
<evidence type="ECO:0000313" key="7">
    <source>
        <dbReference type="EMBL" id="PTW44209.1"/>
    </source>
</evidence>
<evidence type="ECO:0000259" key="6">
    <source>
        <dbReference type="Pfam" id="PF01266"/>
    </source>
</evidence>
<dbReference type="InterPro" id="IPR006076">
    <property type="entry name" value="FAD-dep_OxRdtase"/>
</dbReference>
<dbReference type="EMBL" id="QAYE01000011">
    <property type="protein sequence ID" value="PTW44209.1"/>
    <property type="molecule type" value="Genomic_DNA"/>
</dbReference>
<keyword evidence="4" id="KW-0560">Oxidoreductase</keyword>
<organism evidence="7 8">
    <name type="scientific">Sphingomonas faeni</name>
    <dbReference type="NCBI Taxonomy" id="185950"/>
    <lineage>
        <taxon>Bacteria</taxon>
        <taxon>Pseudomonadati</taxon>
        <taxon>Pseudomonadota</taxon>
        <taxon>Alphaproteobacteria</taxon>
        <taxon>Sphingomonadales</taxon>
        <taxon>Sphingomonadaceae</taxon>
        <taxon>Sphingomonas</taxon>
    </lineage>
</organism>
<dbReference type="Gene3D" id="3.30.9.10">
    <property type="entry name" value="D-Amino Acid Oxidase, subunit A, domain 2"/>
    <property type="match status" value="1"/>
</dbReference>
<dbReference type="GO" id="GO:0047545">
    <property type="term" value="F:(S)-2-hydroxyglutarate dehydrogenase activity"/>
    <property type="evidence" value="ECO:0007669"/>
    <property type="project" value="TreeGrafter"/>
</dbReference>
<gene>
    <name evidence="7" type="ORF">C8J25_11145</name>
</gene>
<dbReference type="PANTHER" id="PTHR43104:SF4">
    <property type="entry name" value="L-2-HYDROXYGLUTARATE DEHYDROGENASE, MITOCHONDRIAL"/>
    <property type="match status" value="1"/>
</dbReference>
<dbReference type="AlphaFoldDB" id="A0A2T5TYC2"/>
<evidence type="ECO:0000313" key="8">
    <source>
        <dbReference type="Proteomes" id="UP000244013"/>
    </source>
</evidence>
<comment type="similarity">
    <text evidence="5">Belongs to the L2HGDH family.</text>
</comment>
<comment type="cofactor">
    <cofactor evidence="1">
        <name>FAD</name>
        <dbReference type="ChEBI" id="CHEBI:57692"/>
    </cofactor>
</comment>
<name>A0A2T5TYC2_9SPHN</name>
<dbReference type="SUPFAM" id="SSF51905">
    <property type="entry name" value="FAD/NAD(P)-binding domain"/>
    <property type="match status" value="1"/>
</dbReference>
<dbReference type="PANTHER" id="PTHR43104">
    <property type="entry name" value="L-2-HYDROXYGLUTARATE DEHYDROGENASE, MITOCHONDRIAL"/>
    <property type="match status" value="1"/>
</dbReference>
<feature type="domain" description="FAD dependent oxidoreductase" evidence="6">
    <location>
        <begin position="2"/>
        <end position="213"/>
    </location>
</feature>
<dbReference type="Proteomes" id="UP000244013">
    <property type="component" value="Unassembled WGS sequence"/>
</dbReference>
<dbReference type="Pfam" id="PF01266">
    <property type="entry name" value="DAO"/>
    <property type="match status" value="1"/>
</dbReference>
<reference evidence="7 8" key="1">
    <citation type="submission" date="2018-04" db="EMBL/GenBank/DDBJ databases">
        <title>Genomic Encyclopedia of Type Strains, Phase III (KMG-III): the genomes of soil and plant-associated and newly described type strains.</title>
        <authorList>
            <person name="Whitman W."/>
        </authorList>
    </citation>
    <scope>NUCLEOTIDE SEQUENCE [LARGE SCALE GENOMIC DNA]</scope>
    <source>
        <strain evidence="7 8">MA-olki</strain>
    </source>
</reference>
<keyword evidence="2" id="KW-0285">Flavoprotein</keyword>
<comment type="caution">
    <text evidence="7">The sequence shown here is derived from an EMBL/GenBank/DDBJ whole genome shotgun (WGS) entry which is preliminary data.</text>
</comment>
<dbReference type="Gene3D" id="3.50.50.60">
    <property type="entry name" value="FAD/NAD(P)-binding domain"/>
    <property type="match status" value="1"/>
</dbReference>